<sequence length="72" mass="8470">MRCEFLPPYSPDLNPIELAFSAMKYHLRRNGDYARLTMTQLTEQDVYITLLSALYMITPEEIFGWFSHCGYV</sequence>
<reference evidence="3" key="2">
    <citation type="submission" date="2015-01" db="EMBL/GenBank/DDBJ databases">
        <title>Evolutionary Origins and Diversification of the Mycorrhizal Mutualists.</title>
        <authorList>
            <consortium name="DOE Joint Genome Institute"/>
            <consortium name="Mycorrhizal Genomics Consortium"/>
            <person name="Kohler A."/>
            <person name="Kuo A."/>
            <person name="Nagy L.G."/>
            <person name="Floudas D."/>
            <person name="Copeland A."/>
            <person name="Barry K.W."/>
            <person name="Cichocki N."/>
            <person name="Veneault-Fourrey C."/>
            <person name="LaButti K."/>
            <person name="Lindquist E.A."/>
            <person name="Lipzen A."/>
            <person name="Lundell T."/>
            <person name="Morin E."/>
            <person name="Murat C."/>
            <person name="Riley R."/>
            <person name="Ohm R."/>
            <person name="Sun H."/>
            <person name="Tunlid A."/>
            <person name="Henrissat B."/>
            <person name="Grigoriev I.V."/>
            <person name="Hibbett D.S."/>
            <person name="Martin F."/>
        </authorList>
    </citation>
    <scope>NUCLEOTIDE SEQUENCE [LARGE SCALE GENOMIC DNA]</scope>
    <source>
        <strain evidence="3">441</strain>
    </source>
</reference>
<dbReference type="STRING" id="765257.A0A0C9YIM8"/>
<dbReference type="InterPro" id="IPR036397">
    <property type="entry name" value="RNaseH_sf"/>
</dbReference>
<keyword evidence="3" id="KW-1185">Reference proteome</keyword>
<evidence type="ECO:0000313" key="2">
    <source>
        <dbReference type="EMBL" id="KIK24915.1"/>
    </source>
</evidence>
<dbReference type="AlphaFoldDB" id="A0A0C9YIM8"/>
<dbReference type="InterPro" id="IPR038717">
    <property type="entry name" value="Tc1-like_DDE_dom"/>
</dbReference>
<proteinExistence type="predicted"/>
<gene>
    <name evidence="2" type="ORF">PISMIDRAFT_97580</name>
</gene>
<feature type="domain" description="Tc1-like transposase DDE" evidence="1">
    <location>
        <begin position="3"/>
        <end position="33"/>
    </location>
</feature>
<dbReference type="HOGENOM" id="CLU_056788_12_1_1"/>
<name>A0A0C9YIM8_9AGAM</name>
<reference evidence="2 3" key="1">
    <citation type="submission" date="2014-04" db="EMBL/GenBank/DDBJ databases">
        <authorList>
            <consortium name="DOE Joint Genome Institute"/>
            <person name="Kuo A."/>
            <person name="Kohler A."/>
            <person name="Costa M.D."/>
            <person name="Nagy L.G."/>
            <person name="Floudas D."/>
            <person name="Copeland A."/>
            <person name="Barry K.W."/>
            <person name="Cichocki N."/>
            <person name="Veneault-Fourrey C."/>
            <person name="LaButti K."/>
            <person name="Lindquist E.A."/>
            <person name="Lipzen A."/>
            <person name="Lundell T."/>
            <person name="Morin E."/>
            <person name="Murat C."/>
            <person name="Sun H."/>
            <person name="Tunlid A."/>
            <person name="Henrissat B."/>
            <person name="Grigoriev I.V."/>
            <person name="Hibbett D.S."/>
            <person name="Martin F."/>
            <person name="Nordberg H.P."/>
            <person name="Cantor M.N."/>
            <person name="Hua S.X."/>
        </authorList>
    </citation>
    <scope>NUCLEOTIDE SEQUENCE [LARGE SCALE GENOMIC DNA]</scope>
    <source>
        <strain evidence="2 3">441</strain>
    </source>
</reference>
<dbReference type="Proteomes" id="UP000054018">
    <property type="component" value="Unassembled WGS sequence"/>
</dbReference>
<dbReference type="OrthoDB" id="2266637at2759"/>
<dbReference type="EMBL" id="KN833712">
    <property type="protein sequence ID" value="KIK24915.1"/>
    <property type="molecule type" value="Genomic_DNA"/>
</dbReference>
<evidence type="ECO:0000259" key="1">
    <source>
        <dbReference type="Pfam" id="PF13358"/>
    </source>
</evidence>
<dbReference type="GO" id="GO:0003676">
    <property type="term" value="F:nucleic acid binding"/>
    <property type="evidence" value="ECO:0007669"/>
    <property type="project" value="InterPro"/>
</dbReference>
<dbReference type="Pfam" id="PF13358">
    <property type="entry name" value="DDE_3"/>
    <property type="match status" value="1"/>
</dbReference>
<protein>
    <submittedName>
        <fullName evidence="2">Unplaced genomic scaffold scaffold_28, whole genome shotgun sequence</fullName>
    </submittedName>
</protein>
<evidence type="ECO:0000313" key="3">
    <source>
        <dbReference type="Proteomes" id="UP000054018"/>
    </source>
</evidence>
<accession>A0A0C9YIM8</accession>
<dbReference type="Gene3D" id="3.30.420.10">
    <property type="entry name" value="Ribonuclease H-like superfamily/Ribonuclease H"/>
    <property type="match status" value="1"/>
</dbReference>
<organism evidence="2 3">
    <name type="scientific">Pisolithus microcarpus 441</name>
    <dbReference type="NCBI Taxonomy" id="765257"/>
    <lineage>
        <taxon>Eukaryota</taxon>
        <taxon>Fungi</taxon>
        <taxon>Dikarya</taxon>
        <taxon>Basidiomycota</taxon>
        <taxon>Agaricomycotina</taxon>
        <taxon>Agaricomycetes</taxon>
        <taxon>Agaricomycetidae</taxon>
        <taxon>Boletales</taxon>
        <taxon>Sclerodermatineae</taxon>
        <taxon>Pisolithaceae</taxon>
        <taxon>Pisolithus</taxon>
    </lineage>
</organism>